<reference evidence="2" key="1">
    <citation type="submission" date="2009-03" db="EMBL/GenBank/DDBJ databases">
        <title>Brucella melitensis ATCC 23457 whole genome shotgun sequencing project.</title>
        <authorList>
            <person name="Setubal J.C."/>
            <person name="Boyle S."/>
            <person name="Crasta O.R."/>
            <person name="Gillespie J.J."/>
            <person name="Kenyon R.W."/>
            <person name="Lu J."/>
            <person name="Mane S."/>
            <person name="Nagrani S."/>
            <person name="Shallom J.M."/>
            <person name="Shallom S."/>
            <person name="Shukla M."/>
            <person name="Snyder E.E."/>
            <person name="Sobral B.W."/>
            <person name="Wattam A.R."/>
            <person name="Will R."/>
            <person name="Williams K."/>
            <person name="Yoo H."/>
            <person name="Munk C."/>
            <person name="Tapia R."/>
            <person name="Han C."/>
            <person name="Detter J.C."/>
            <person name="Bruce D."/>
            <person name="Brettin T.S."/>
        </authorList>
    </citation>
    <scope>NUCLEOTIDE SEQUENCE [LARGE SCALE GENOMIC DNA]</scope>
    <source>
        <strain evidence="2">ATCC 23457</strain>
    </source>
</reference>
<gene>
    <name evidence="1" type="ordered locus">BMEA_A2128</name>
</gene>
<name>C0RFV4_BRUMB</name>
<dbReference type="AlphaFoldDB" id="C0RFV4"/>
<dbReference type="EMBL" id="CP001488">
    <property type="protein sequence ID" value="ACO01776.1"/>
    <property type="molecule type" value="Genomic_DNA"/>
</dbReference>
<dbReference type="HOGENOM" id="CLU_3341080_0_0_5"/>
<protein>
    <submittedName>
        <fullName evidence="1">Uncharacterized protein</fullName>
    </submittedName>
</protein>
<evidence type="ECO:0000313" key="2">
    <source>
        <dbReference type="Proteomes" id="UP000001748"/>
    </source>
</evidence>
<evidence type="ECO:0000313" key="1">
    <source>
        <dbReference type="EMBL" id="ACO01776.1"/>
    </source>
</evidence>
<sequence>MASLIQHLWTRLVNSGKLFSIPSFSTSIAKLRQLVTY</sequence>
<organism evidence="1 2">
    <name type="scientific">Brucella melitensis biotype 2 (strain ATCC 23457)</name>
    <dbReference type="NCBI Taxonomy" id="546272"/>
    <lineage>
        <taxon>Bacteria</taxon>
        <taxon>Pseudomonadati</taxon>
        <taxon>Pseudomonadota</taxon>
        <taxon>Alphaproteobacteria</taxon>
        <taxon>Hyphomicrobiales</taxon>
        <taxon>Brucellaceae</taxon>
        <taxon>Brucella/Ochrobactrum group</taxon>
        <taxon>Brucella</taxon>
    </lineage>
</organism>
<accession>C0RFV4</accession>
<dbReference type="KEGG" id="bmi:BMEA_A2128"/>
<proteinExistence type="predicted"/>
<dbReference type="Proteomes" id="UP000001748">
    <property type="component" value="Chromosome I"/>
</dbReference>